<evidence type="ECO:0000313" key="3">
    <source>
        <dbReference type="Proteomes" id="UP000823598"/>
    </source>
</evidence>
<dbReference type="Pfam" id="PF08759">
    <property type="entry name" value="GT-D"/>
    <property type="match status" value="1"/>
</dbReference>
<organism evidence="2 3">
    <name type="scientific">Candidatus Limisoma faecipullorum</name>
    <dbReference type="NCBI Taxonomy" id="2840854"/>
    <lineage>
        <taxon>Bacteria</taxon>
        <taxon>Pseudomonadati</taxon>
        <taxon>Bacteroidota</taxon>
        <taxon>Bacteroidia</taxon>
        <taxon>Bacteroidales</taxon>
        <taxon>Candidatus Limisoma</taxon>
    </lineage>
</organism>
<reference evidence="2" key="2">
    <citation type="journal article" date="2021" name="PeerJ">
        <title>Extensive microbial diversity within the chicken gut microbiome revealed by metagenomics and culture.</title>
        <authorList>
            <person name="Gilroy R."/>
            <person name="Ravi A."/>
            <person name="Getino M."/>
            <person name="Pursley I."/>
            <person name="Horton D.L."/>
            <person name="Alikhan N.F."/>
            <person name="Baker D."/>
            <person name="Gharbi K."/>
            <person name="Hall N."/>
            <person name="Watson M."/>
            <person name="Adriaenssens E.M."/>
            <person name="Foster-Nyarko E."/>
            <person name="Jarju S."/>
            <person name="Secka A."/>
            <person name="Antonio M."/>
            <person name="Oren A."/>
            <person name="Chaudhuri R.R."/>
            <person name="La Ragione R."/>
            <person name="Hildebrand F."/>
            <person name="Pallen M.J."/>
        </authorList>
    </citation>
    <scope>NUCLEOTIDE SEQUENCE</scope>
    <source>
        <strain evidence="2">6919</strain>
    </source>
</reference>
<dbReference type="AlphaFoldDB" id="A0A9D9IPJ1"/>
<dbReference type="InterPro" id="IPR014869">
    <property type="entry name" value="GT-D"/>
</dbReference>
<feature type="domain" description="Glycosyltransferase GT-D fold" evidence="1">
    <location>
        <begin position="18"/>
        <end position="223"/>
    </location>
</feature>
<proteinExistence type="predicted"/>
<gene>
    <name evidence="2" type="ORF">IAB88_04725</name>
</gene>
<dbReference type="Proteomes" id="UP000823598">
    <property type="component" value="Unassembled WGS sequence"/>
</dbReference>
<evidence type="ECO:0000259" key="1">
    <source>
        <dbReference type="Pfam" id="PF08759"/>
    </source>
</evidence>
<evidence type="ECO:0000313" key="2">
    <source>
        <dbReference type="EMBL" id="MBO8476277.1"/>
    </source>
</evidence>
<name>A0A9D9IPJ1_9BACT</name>
<accession>A0A9D9IPJ1</accession>
<comment type="caution">
    <text evidence="2">The sequence shown here is derived from an EMBL/GenBank/DDBJ whole genome shotgun (WGS) entry which is preliminary data.</text>
</comment>
<dbReference type="EMBL" id="JADIMC010000054">
    <property type="protein sequence ID" value="MBO8476277.1"/>
    <property type="molecule type" value="Genomic_DNA"/>
</dbReference>
<sequence length="246" mass="27816">MITHYLQNGTIDDFHVDTFQDYSPRLAERLLDVLESDCNDLMVCIPYAFRNSSVYKGYGRTFFEREWLLRKKFVVSAAGRRLFGDSCFTRFYLGRKDIKDKVHYVALLRQIWNGKDALVVEGEQSRLGVGNELFSNAASVVRILCPATNAFSKYDRILESVTVSAKGRLVLLALGHTATVLAFDLSKAGFHAIDLGHIDIEYEWMRMGAKEKVPVPDKYVNEVSGGRISTGLQDSAYLSQIIDRVL</sequence>
<reference evidence="2" key="1">
    <citation type="submission" date="2020-10" db="EMBL/GenBank/DDBJ databases">
        <authorList>
            <person name="Gilroy R."/>
        </authorList>
    </citation>
    <scope>NUCLEOTIDE SEQUENCE</scope>
    <source>
        <strain evidence="2">6919</strain>
    </source>
</reference>
<protein>
    <submittedName>
        <fullName evidence="2">DUF1792 domain-containing protein</fullName>
    </submittedName>
</protein>